<organism evidence="3">
    <name type="scientific">Caenorhabditis remanei</name>
    <name type="common">Caenorhabditis vulgaris</name>
    <dbReference type="NCBI Taxonomy" id="31234"/>
    <lineage>
        <taxon>Eukaryota</taxon>
        <taxon>Metazoa</taxon>
        <taxon>Ecdysozoa</taxon>
        <taxon>Nematoda</taxon>
        <taxon>Chromadorea</taxon>
        <taxon>Rhabditida</taxon>
        <taxon>Rhabditina</taxon>
        <taxon>Rhabditomorpha</taxon>
        <taxon>Rhabditoidea</taxon>
        <taxon>Rhabditidae</taxon>
        <taxon>Peloderinae</taxon>
        <taxon>Caenorhabditis</taxon>
    </lineage>
</organism>
<reference evidence="2" key="1">
    <citation type="submission" date="2007-07" db="EMBL/GenBank/DDBJ databases">
        <title>PCAP assembly of the Caenorhabditis remanei genome.</title>
        <authorList>
            <consortium name="The Caenorhabditis remanei Sequencing Consortium"/>
            <person name="Wilson R.K."/>
        </authorList>
    </citation>
    <scope>NUCLEOTIDE SEQUENCE [LARGE SCALE GENOMIC DNA]</scope>
    <source>
        <strain evidence="2">PB4641</strain>
    </source>
</reference>
<dbReference type="HOGENOM" id="CLU_1929540_0_0_1"/>
<protein>
    <submittedName>
        <fullName evidence="2">Uncharacterized protein</fullName>
    </submittedName>
</protein>
<dbReference type="EMBL" id="DS268493">
    <property type="protein sequence ID" value="EFP11770.1"/>
    <property type="molecule type" value="Genomic_DNA"/>
</dbReference>
<name>E3MXT4_CAERE</name>
<sequence length="131" mass="14919">MGYYEEQNTLGKKNGGGSNAFPARCSPNPGTWMTILGTSPSKNERCGQGVERDNRTTTLKFYMRETSINEHWQNLRNEGSSNQFHPNLPINVYETRRGGSFQFDDITRPTGELESRSHDIIIIIIIIILRQ</sequence>
<evidence type="ECO:0000313" key="2">
    <source>
        <dbReference type="EMBL" id="EFP11770.1"/>
    </source>
</evidence>
<proteinExistence type="predicted"/>
<gene>
    <name evidence="2" type="ORF">CRE_26743</name>
</gene>
<accession>E3MXT4</accession>
<dbReference type="AlphaFoldDB" id="E3MXT4"/>
<keyword evidence="3" id="KW-1185">Reference proteome</keyword>
<dbReference type="InParanoid" id="E3MXT4"/>
<dbReference type="Proteomes" id="UP000008281">
    <property type="component" value="Unassembled WGS sequence"/>
</dbReference>
<evidence type="ECO:0000313" key="3">
    <source>
        <dbReference type="Proteomes" id="UP000008281"/>
    </source>
</evidence>
<feature type="compositionally biased region" description="Polar residues" evidence="1">
    <location>
        <begin position="1"/>
        <end position="11"/>
    </location>
</feature>
<evidence type="ECO:0000256" key="1">
    <source>
        <dbReference type="SAM" id="MobiDB-lite"/>
    </source>
</evidence>
<feature type="region of interest" description="Disordered" evidence="1">
    <location>
        <begin position="1"/>
        <end position="24"/>
    </location>
</feature>